<dbReference type="InterPro" id="IPR014340">
    <property type="entry name" value="LptA"/>
</dbReference>
<evidence type="ECO:0000259" key="6">
    <source>
        <dbReference type="Pfam" id="PF03968"/>
    </source>
</evidence>
<dbReference type="InterPro" id="IPR052037">
    <property type="entry name" value="LPS_export_LptA"/>
</dbReference>
<dbReference type="GO" id="GO:0009279">
    <property type="term" value="C:cell outer membrane"/>
    <property type="evidence" value="ECO:0007669"/>
    <property type="project" value="TreeGrafter"/>
</dbReference>
<dbReference type="GO" id="GO:0015920">
    <property type="term" value="P:lipopolysaccharide transport"/>
    <property type="evidence" value="ECO:0007669"/>
    <property type="project" value="InterPro"/>
</dbReference>
<feature type="signal peptide" evidence="5">
    <location>
        <begin position="1"/>
        <end position="24"/>
    </location>
</feature>
<evidence type="ECO:0000256" key="2">
    <source>
        <dbReference type="ARBA" id="ARBA00022729"/>
    </source>
</evidence>
<organism evidence="7 8">
    <name type="scientific">Alcanivorax hongdengensis A-11-3</name>
    <dbReference type="NCBI Taxonomy" id="1177179"/>
    <lineage>
        <taxon>Bacteria</taxon>
        <taxon>Pseudomonadati</taxon>
        <taxon>Pseudomonadota</taxon>
        <taxon>Gammaproteobacteria</taxon>
        <taxon>Oceanospirillales</taxon>
        <taxon>Alcanivoracaceae</taxon>
        <taxon>Alcanivorax</taxon>
    </lineage>
</organism>
<protein>
    <recommendedName>
        <fullName evidence="6">Organic solvent tolerance-like N-terminal domain-containing protein</fullName>
    </recommendedName>
</protein>
<keyword evidence="3" id="KW-0574">Periplasm</keyword>
<evidence type="ECO:0000256" key="4">
    <source>
        <dbReference type="SAM" id="MobiDB-lite"/>
    </source>
</evidence>
<dbReference type="GO" id="GO:0030288">
    <property type="term" value="C:outer membrane-bounded periplasmic space"/>
    <property type="evidence" value="ECO:0007669"/>
    <property type="project" value="TreeGrafter"/>
</dbReference>
<dbReference type="EMBL" id="AMRJ01000014">
    <property type="protein sequence ID" value="EKF74179.1"/>
    <property type="molecule type" value="Genomic_DNA"/>
</dbReference>
<dbReference type="GO" id="GO:0017089">
    <property type="term" value="F:glycolipid transfer activity"/>
    <property type="evidence" value="ECO:0007669"/>
    <property type="project" value="TreeGrafter"/>
</dbReference>
<evidence type="ECO:0000256" key="5">
    <source>
        <dbReference type="SAM" id="SignalP"/>
    </source>
</evidence>
<reference evidence="7 8" key="1">
    <citation type="journal article" date="2012" name="J. Bacteriol.">
        <title>Genome Sequence of the Alkane-Degrading Bacterium Alcanivorax hongdengensis Type Strain A-11-3.</title>
        <authorList>
            <person name="Lai Q."/>
            <person name="Shao Z."/>
        </authorList>
    </citation>
    <scope>NUCLEOTIDE SEQUENCE [LARGE SCALE GENOMIC DNA]</scope>
    <source>
        <strain evidence="7 8">A-11-3</strain>
    </source>
</reference>
<dbReference type="Gene3D" id="2.60.450.10">
    <property type="entry name" value="Lipopolysaccharide (LPS) transport protein A like domain"/>
    <property type="match status" value="1"/>
</dbReference>
<feature type="compositionally biased region" description="Polar residues" evidence="4">
    <location>
        <begin position="159"/>
        <end position="178"/>
    </location>
</feature>
<dbReference type="Proteomes" id="UP000010164">
    <property type="component" value="Unassembled WGS sequence"/>
</dbReference>
<keyword evidence="1" id="KW-0813">Transport</keyword>
<evidence type="ECO:0000256" key="1">
    <source>
        <dbReference type="ARBA" id="ARBA00022448"/>
    </source>
</evidence>
<comment type="caution">
    <text evidence="7">The sequence shown here is derived from an EMBL/GenBank/DDBJ whole genome shotgun (WGS) entry which is preliminary data.</text>
</comment>
<evidence type="ECO:0000313" key="8">
    <source>
        <dbReference type="Proteomes" id="UP000010164"/>
    </source>
</evidence>
<feature type="domain" description="Organic solvent tolerance-like N-terminal" evidence="6">
    <location>
        <begin position="32"/>
        <end position="137"/>
    </location>
</feature>
<dbReference type="OrthoDB" id="9795964at2"/>
<gene>
    <name evidence="7" type="ORF">A11A3_10182</name>
</gene>
<dbReference type="NCBIfam" id="TIGR03002">
    <property type="entry name" value="outer_YhbN_LptA"/>
    <property type="match status" value="1"/>
</dbReference>
<dbReference type="PANTHER" id="PTHR36504">
    <property type="entry name" value="LIPOPOLYSACCHARIDE EXPORT SYSTEM PROTEIN LPTA"/>
    <property type="match status" value="1"/>
</dbReference>
<evidence type="ECO:0000313" key="7">
    <source>
        <dbReference type="EMBL" id="EKF74179.1"/>
    </source>
</evidence>
<dbReference type="STRING" id="1177179.A11A3_10182"/>
<feature type="chain" id="PRO_5003948420" description="Organic solvent tolerance-like N-terminal domain-containing protein" evidence="5">
    <location>
        <begin position="25"/>
        <end position="187"/>
    </location>
</feature>
<evidence type="ECO:0000256" key="3">
    <source>
        <dbReference type="ARBA" id="ARBA00022764"/>
    </source>
</evidence>
<dbReference type="PATRIC" id="fig|1177179.3.peg.2028"/>
<dbReference type="Pfam" id="PF03968">
    <property type="entry name" value="LptD_N"/>
    <property type="match status" value="1"/>
</dbReference>
<name>L0WAY8_9GAMM</name>
<dbReference type="PANTHER" id="PTHR36504:SF1">
    <property type="entry name" value="LIPOPOLYSACCHARIDE EXPORT SYSTEM PROTEIN LPTA"/>
    <property type="match status" value="1"/>
</dbReference>
<sequence>MNSKRHLAPSLLAALLLLPLGAQAEKPGAPIEVSADSGRFEQDAGTGLYQGNVSLIQGDRKMYADTMKLFTKDGELVRVEASGSPVRMEEGQNLSAHANNLEYDVRARTLVLTGDAFVKHQDSTFEGAKVTYNLDNKRVDASGDGDQRVRLVIPAQKSPGETDSAPASNDKSPATDTPQPDAEPATQ</sequence>
<keyword evidence="2 5" id="KW-0732">Signal</keyword>
<dbReference type="RefSeq" id="WP_008929214.1">
    <property type="nucleotide sequence ID" value="NZ_AMRJ01000014.1"/>
</dbReference>
<feature type="region of interest" description="Disordered" evidence="4">
    <location>
        <begin position="153"/>
        <end position="187"/>
    </location>
</feature>
<keyword evidence="8" id="KW-1185">Reference proteome</keyword>
<dbReference type="GO" id="GO:0001530">
    <property type="term" value="F:lipopolysaccharide binding"/>
    <property type="evidence" value="ECO:0007669"/>
    <property type="project" value="InterPro"/>
</dbReference>
<proteinExistence type="predicted"/>
<dbReference type="AlphaFoldDB" id="L0WAY8"/>
<dbReference type="InterPro" id="IPR005653">
    <property type="entry name" value="OstA-like_N"/>
</dbReference>
<accession>L0WAY8</accession>
<dbReference type="eggNOG" id="COG1934">
    <property type="taxonomic scope" value="Bacteria"/>
</dbReference>